<comment type="caution">
    <text evidence="1">The sequence shown here is derived from an EMBL/GenBank/DDBJ whole genome shotgun (WGS) entry which is preliminary data.</text>
</comment>
<evidence type="ECO:0000313" key="1">
    <source>
        <dbReference type="EMBL" id="KAJ3495218.1"/>
    </source>
</evidence>
<reference evidence="1" key="1">
    <citation type="submission" date="2022-07" db="EMBL/GenBank/DDBJ databases">
        <title>Genome Sequence of Lecanicillium saksenae.</title>
        <authorList>
            <person name="Buettner E."/>
        </authorList>
    </citation>
    <scope>NUCLEOTIDE SEQUENCE</scope>
    <source>
        <strain evidence="1">VT-O1</strain>
    </source>
</reference>
<protein>
    <submittedName>
        <fullName evidence="1">Uncharacterized protein</fullName>
    </submittedName>
</protein>
<sequence length="271" mass="32051">MQLLEFHLFAQLPPEIREQIWRCTVEPRIVHIRCWVGNRPVEDMPYGAYGEIWEKALVEYRRDAENFASVRTRLPVLHARAPDKPAILDVCREARSLALYEKIILTPGSSVSYAWVNYDVDVIHLVTPDETFARLVHCGNRVRRLQIPIDQDDKSWYRNRLYALKIYFPQLEECFFIMAGRTNIWHWRDVHYNDLFACPVDKINLIDERSNQRMTYAELSQMSDEDAREWIERDLDLHLYVDIDECLSPAQPFGPRLLRGFMAQPYPTPIL</sequence>
<dbReference type="Proteomes" id="UP001148737">
    <property type="component" value="Unassembled WGS sequence"/>
</dbReference>
<accession>A0ACC1QXR4</accession>
<keyword evidence="2" id="KW-1185">Reference proteome</keyword>
<organism evidence="1 2">
    <name type="scientific">Lecanicillium saksenae</name>
    <dbReference type="NCBI Taxonomy" id="468837"/>
    <lineage>
        <taxon>Eukaryota</taxon>
        <taxon>Fungi</taxon>
        <taxon>Dikarya</taxon>
        <taxon>Ascomycota</taxon>
        <taxon>Pezizomycotina</taxon>
        <taxon>Sordariomycetes</taxon>
        <taxon>Hypocreomycetidae</taxon>
        <taxon>Hypocreales</taxon>
        <taxon>Cordycipitaceae</taxon>
        <taxon>Lecanicillium</taxon>
    </lineage>
</organism>
<dbReference type="EMBL" id="JANAKD010000302">
    <property type="protein sequence ID" value="KAJ3495218.1"/>
    <property type="molecule type" value="Genomic_DNA"/>
</dbReference>
<proteinExistence type="predicted"/>
<gene>
    <name evidence="1" type="ORF">NLG97_g3553</name>
</gene>
<name>A0ACC1QXR4_9HYPO</name>
<evidence type="ECO:0000313" key="2">
    <source>
        <dbReference type="Proteomes" id="UP001148737"/>
    </source>
</evidence>